<protein>
    <submittedName>
        <fullName evidence="1">Hda110</fullName>
    </submittedName>
</protein>
<reference evidence="1" key="1">
    <citation type="submission" date="2014-09" db="EMBL/GenBank/DDBJ databases">
        <authorList>
            <person name="Magalhaes I.L.F."/>
            <person name="Oliveira U."/>
            <person name="Santos F.R."/>
            <person name="Vidigal T.H.D.A."/>
            <person name="Brescovit A.D."/>
            <person name="Santos A.J."/>
        </authorList>
    </citation>
    <scope>NUCLEOTIDE SEQUENCE</scope>
    <source>
        <tissue evidence="1">Shoot tissue taken approximately 20 cm above the soil surface</tissue>
    </source>
</reference>
<evidence type="ECO:0000313" key="1">
    <source>
        <dbReference type="EMBL" id="JAD87202.1"/>
    </source>
</evidence>
<proteinExistence type="predicted"/>
<name>A0A0A9DTV5_ARUDO</name>
<accession>A0A0A9DTV5</accession>
<reference evidence="1" key="2">
    <citation type="journal article" date="2015" name="Data Brief">
        <title>Shoot transcriptome of the giant reed, Arundo donax.</title>
        <authorList>
            <person name="Barrero R.A."/>
            <person name="Guerrero F.D."/>
            <person name="Moolhuijzen P."/>
            <person name="Goolsby J.A."/>
            <person name="Tidwell J."/>
            <person name="Bellgard S.E."/>
            <person name="Bellgard M.I."/>
        </authorList>
    </citation>
    <scope>NUCLEOTIDE SEQUENCE</scope>
    <source>
        <tissue evidence="1">Shoot tissue taken approximately 20 cm above the soil surface</tissue>
    </source>
</reference>
<sequence>MILSSEKEDWKLNFQYKRTSILFQAFDNSCLLSTSWLFL</sequence>
<dbReference type="EMBL" id="GBRH01210693">
    <property type="protein sequence ID" value="JAD87202.1"/>
    <property type="molecule type" value="Transcribed_RNA"/>
</dbReference>
<dbReference type="AlphaFoldDB" id="A0A0A9DTV5"/>
<organism evidence="1">
    <name type="scientific">Arundo donax</name>
    <name type="common">Giant reed</name>
    <name type="synonym">Donax arundinaceus</name>
    <dbReference type="NCBI Taxonomy" id="35708"/>
    <lineage>
        <taxon>Eukaryota</taxon>
        <taxon>Viridiplantae</taxon>
        <taxon>Streptophyta</taxon>
        <taxon>Embryophyta</taxon>
        <taxon>Tracheophyta</taxon>
        <taxon>Spermatophyta</taxon>
        <taxon>Magnoliopsida</taxon>
        <taxon>Liliopsida</taxon>
        <taxon>Poales</taxon>
        <taxon>Poaceae</taxon>
        <taxon>PACMAD clade</taxon>
        <taxon>Arundinoideae</taxon>
        <taxon>Arundineae</taxon>
        <taxon>Arundo</taxon>
    </lineage>
</organism>